<organism evidence="8">
    <name type="scientific">Petromyzon marinus</name>
    <name type="common">Sea lamprey</name>
    <dbReference type="NCBI Taxonomy" id="7757"/>
    <lineage>
        <taxon>Eukaryota</taxon>
        <taxon>Metazoa</taxon>
        <taxon>Chordata</taxon>
        <taxon>Craniata</taxon>
        <taxon>Vertebrata</taxon>
        <taxon>Cyclostomata</taxon>
        <taxon>Hyperoartia</taxon>
        <taxon>Petromyzontiformes</taxon>
        <taxon>Petromyzontidae</taxon>
        <taxon>Petromyzon</taxon>
    </lineage>
</organism>
<evidence type="ECO:0000256" key="4">
    <source>
        <dbReference type="ARBA" id="ARBA00023157"/>
    </source>
</evidence>
<keyword evidence="3" id="KW-0106">Calcium</keyword>
<reference evidence="8" key="2">
    <citation type="submission" date="2025-09" db="UniProtKB">
        <authorList>
            <consortium name="Ensembl"/>
        </authorList>
    </citation>
    <scope>IDENTIFICATION</scope>
</reference>
<dbReference type="GO" id="GO:0046872">
    <property type="term" value="F:metal ion binding"/>
    <property type="evidence" value="ECO:0007669"/>
    <property type="project" value="UniProtKB-KW"/>
</dbReference>
<dbReference type="PROSITE" id="PS51828">
    <property type="entry name" value="PTX_2"/>
    <property type="match status" value="1"/>
</dbReference>
<evidence type="ECO:0000256" key="1">
    <source>
        <dbReference type="ARBA" id="ARBA00001913"/>
    </source>
</evidence>
<comment type="cofactor">
    <cofactor evidence="1">
        <name>Ca(2+)</name>
        <dbReference type="ChEBI" id="CHEBI:29108"/>
    </cofactor>
</comment>
<dbReference type="InterPro" id="IPR051360">
    <property type="entry name" value="Neuronal_Pentraxin_Related"/>
</dbReference>
<accession>S4RUV9</accession>
<evidence type="ECO:0000256" key="5">
    <source>
        <dbReference type="ARBA" id="ARBA00023180"/>
    </source>
</evidence>
<evidence type="ECO:0000259" key="7">
    <source>
        <dbReference type="PROSITE" id="PS51828"/>
    </source>
</evidence>
<dbReference type="SUPFAM" id="SSF56436">
    <property type="entry name" value="C-type lectin-like"/>
    <property type="match status" value="1"/>
</dbReference>
<dbReference type="Gene3D" id="3.10.100.10">
    <property type="entry name" value="Mannose-Binding Protein A, subunit A"/>
    <property type="match status" value="1"/>
</dbReference>
<dbReference type="InterPro" id="IPR016187">
    <property type="entry name" value="CTDL_fold"/>
</dbReference>
<evidence type="ECO:0000256" key="3">
    <source>
        <dbReference type="ARBA" id="ARBA00022837"/>
    </source>
</evidence>
<dbReference type="Pfam" id="PF00354">
    <property type="entry name" value="Pentaxin"/>
    <property type="match status" value="1"/>
</dbReference>
<comment type="caution">
    <text evidence="6">Lacks conserved residue(s) required for the propagation of feature annotation.</text>
</comment>
<dbReference type="SUPFAM" id="SSF49899">
    <property type="entry name" value="Concanavalin A-like lectins/glucanases"/>
    <property type="match status" value="1"/>
</dbReference>
<dbReference type="AlphaFoldDB" id="S4RUV9"/>
<name>S4RUV9_PETMA</name>
<dbReference type="Gene3D" id="2.60.120.200">
    <property type="match status" value="1"/>
</dbReference>
<evidence type="ECO:0000256" key="6">
    <source>
        <dbReference type="PROSITE-ProRule" id="PRU01172"/>
    </source>
</evidence>
<proteinExistence type="predicted"/>
<keyword evidence="2" id="KW-0479">Metal-binding</keyword>
<sequence>WAAAERACHRRFGRLASVTSAADNVALARLLSPRGTPGPRPSLWIGARRATLASPSAEAPSVPMLEFPERTDKKFARLHVPVPDLDAVTACLRVQCLDPQPGILTLFSYAAPDFTNAFQLRANVPSAAGEALQVALIVHGKHGPYRPLRSLADGRWRHVCVAWGGRDGSWAIYVDGAKRESGRGLNTGSKIAGGGVFIIAQ</sequence>
<dbReference type="Ensembl" id="ENSPMAT00000009038.1">
    <property type="protein sequence ID" value="ENSPMAP00000008999.1"/>
    <property type="gene ID" value="ENSPMAG00000008180.1"/>
</dbReference>
<dbReference type="InterPro" id="IPR013320">
    <property type="entry name" value="ConA-like_dom_sf"/>
</dbReference>
<dbReference type="CDD" id="cd00037">
    <property type="entry name" value="CLECT"/>
    <property type="match status" value="1"/>
</dbReference>
<dbReference type="HOGENOM" id="CLU_1363212_0_0_1"/>
<protein>
    <recommendedName>
        <fullName evidence="7">Pentraxin (PTX) domain-containing protein</fullName>
    </recommendedName>
</protein>
<dbReference type="InterPro" id="IPR016186">
    <property type="entry name" value="C-type_lectin-like/link_sf"/>
</dbReference>
<dbReference type="GeneTree" id="ENSGT01060000248591"/>
<evidence type="ECO:0000256" key="2">
    <source>
        <dbReference type="ARBA" id="ARBA00022723"/>
    </source>
</evidence>
<dbReference type="PANTHER" id="PTHR19277:SF163">
    <property type="entry name" value="ADHESION G-PROTEIN COUPLED RECEPTOR D2-LIKE ISOFORM X1"/>
    <property type="match status" value="1"/>
</dbReference>
<dbReference type="OMA" id="ERACHRR"/>
<dbReference type="SMART" id="SM00159">
    <property type="entry name" value="PTX"/>
    <property type="match status" value="1"/>
</dbReference>
<evidence type="ECO:0000313" key="8">
    <source>
        <dbReference type="Ensembl" id="ENSPMAP00000008999.1"/>
    </source>
</evidence>
<feature type="domain" description="Pentraxin (PTX)" evidence="7">
    <location>
        <begin position="61"/>
        <end position="201"/>
    </location>
</feature>
<dbReference type="PANTHER" id="PTHR19277">
    <property type="entry name" value="PENTRAXIN"/>
    <property type="match status" value="1"/>
</dbReference>
<reference evidence="8" key="1">
    <citation type="submission" date="2025-08" db="UniProtKB">
        <authorList>
            <consortium name="Ensembl"/>
        </authorList>
    </citation>
    <scope>IDENTIFICATION</scope>
</reference>
<dbReference type="STRING" id="7757.ENSPMAP00000008999"/>
<keyword evidence="4" id="KW-1015">Disulfide bond</keyword>
<keyword evidence="5" id="KW-0325">Glycoprotein</keyword>
<dbReference type="InterPro" id="IPR001759">
    <property type="entry name" value="PTX_dom"/>
</dbReference>